<evidence type="ECO:0000313" key="1">
    <source>
        <dbReference type="EMBL" id="KIU20780.1"/>
    </source>
</evidence>
<proteinExistence type="predicted"/>
<gene>
    <name evidence="1" type="ORF">QX99_01087</name>
</gene>
<reference evidence="1" key="1">
    <citation type="journal article" date="2015" name="Microbiology (Mosc.)">
        <title>Genomics of the Weissella cibaria species with an examination of its metabolic traits.</title>
        <authorList>
            <person name="Lynch K.M."/>
            <person name="Lucid A."/>
            <person name="Arendt E.K."/>
            <person name="Sleator R.D."/>
            <person name="Lucey B."/>
            <person name="Coffey A."/>
        </authorList>
    </citation>
    <scope>NUCLEOTIDE SEQUENCE [LARGE SCALE GENOMIC DNA]</scope>
    <source>
        <strain evidence="1">MG1</strain>
    </source>
</reference>
<evidence type="ECO:0000313" key="2">
    <source>
        <dbReference type="Proteomes" id="UP000032287"/>
    </source>
</evidence>
<dbReference type="eggNOG" id="COG1674">
    <property type="taxonomic scope" value="Bacteria"/>
</dbReference>
<dbReference type="EMBL" id="JWHU01000016">
    <property type="protein sequence ID" value="KIU20780.1"/>
    <property type="molecule type" value="Genomic_DNA"/>
</dbReference>
<keyword evidence="2" id="KW-1185">Reference proteome</keyword>
<dbReference type="PATRIC" id="fig|137591.25.peg.1056"/>
<comment type="caution">
    <text evidence="1">The sequence shown here is derived from an EMBL/GenBank/DDBJ whole genome shotgun (WGS) entry which is preliminary data.</text>
</comment>
<sequence>MNLTLSELIRYIVQSLNMALDIGNETSYANSFDVEVTENGFLFIPRLPASYLIDDDLYLRIFKIVNAALFPDYTLLKQNAFYFVPINTADIHVKRGNAR</sequence>
<accession>A0A0D1LXT9</accession>
<protein>
    <submittedName>
        <fullName evidence="1">Uncharacterized protein</fullName>
    </submittedName>
</protein>
<dbReference type="AlphaFoldDB" id="A0A0D1LXT9"/>
<organism evidence="1 2">
    <name type="scientific">Weissella cibaria</name>
    <dbReference type="NCBI Taxonomy" id="137591"/>
    <lineage>
        <taxon>Bacteria</taxon>
        <taxon>Bacillati</taxon>
        <taxon>Bacillota</taxon>
        <taxon>Bacilli</taxon>
        <taxon>Lactobacillales</taxon>
        <taxon>Lactobacillaceae</taxon>
        <taxon>Weissella</taxon>
    </lineage>
</organism>
<name>A0A0D1LXT9_9LACO</name>
<dbReference type="Proteomes" id="UP000032287">
    <property type="component" value="Unassembled WGS sequence"/>
</dbReference>